<dbReference type="InterPro" id="IPR011642">
    <property type="entry name" value="Gate_dom"/>
</dbReference>
<dbReference type="Gene3D" id="3.40.50.300">
    <property type="entry name" value="P-loop containing nucleotide triphosphate hydrolases"/>
    <property type="match status" value="1"/>
</dbReference>
<dbReference type="Gene3D" id="1.10.287.1770">
    <property type="match status" value="1"/>
</dbReference>
<keyword evidence="3 15" id="KW-0813">Transport</keyword>
<keyword evidence="6 15" id="KW-0812">Transmembrane</keyword>
<dbReference type="Pfam" id="PF04023">
    <property type="entry name" value="FeoA"/>
    <property type="match status" value="1"/>
</dbReference>
<keyword evidence="19" id="KW-1185">Reference proteome</keyword>
<name>A0ABR9QV09_9FIRM</name>
<evidence type="ECO:0000313" key="19">
    <source>
        <dbReference type="Proteomes" id="UP001516588"/>
    </source>
</evidence>
<feature type="transmembrane region" description="Helical" evidence="15">
    <location>
        <begin position="554"/>
        <end position="579"/>
    </location>
</feature>
<evidence type="ECO:0000256" key="1">
    <source>
        <dbReference type="ARBA" id="ARBA00003926"/>
    </source>
</evidence>
<dbReference type="Pfam" id="PF07664">
    <property type="entry name" value="FeoB_C"/>
    <property type="match status" value="1"/>
</dbReference>
<evidence type="ECO:0000256" key="12">
    <source>
        <dbReference type="ARBA" id="ARBA00023136"/>
    </source>
</evidence>
<proteinExistence type="inferred from homology"/>
<dbReference type="InterPro" id="IPR011640">
    <property type="entry name" value="Fe2_transport_prot_B_C"/>
</dbReference>
<dbReference type="SUPFAM" id="SSF50037">
    <property type="entry name" value="C-terminal domain of transcriptional repressors"/>
    <property type="match status" value="1"/>
</dbReference>
<dbReference type="NCBIfam" id="TIGR00437">
    <property type="entry name" value="feoB"/>
    <property type="match status" value="1"/>
</dbReference>
<comment type="similarity">
    <text evidence="15">Belongs to the TRAFAC class TrmE-Era-EngA-EngB-Septin-like GTPase superfamily. FeoB GTPase (TC 9.A.8) family.</text>
</comment>
<keyword evidence="7" id="KW-0547">Nucleotide-binding</keyword>
<dbReference type="InterPro" id="IPR041069">
    <property type="entry name" value="FeoB_Cyto"/>
</dbReference>
<keyword evidence="4" id="KW-1003">Cell membrane</keyword>
<protein>
    <recommendedName>
        <fullName evidence="13 14">Ferrous iron transport protein B</fullName>
    </recommendedName>
</protein>
<evidence type="ECO:0000256" key="5">
    <source>
        <dbReference type="ARBA" id="ARBA00022496"/>
    </source>
</evidence>
<dbReference type="InterPro" id="IPR007167">
    <property type="entry name" value="Fe-transptr_FeoA-like"/>
</dbReference>
<dbReference type="InterPro" id="IPR008988">
    <property type="entry name" value="Transcriptional_repressor_C"/>
</dbReference>
<evidence type="ECO:0000259" key="17">
    <source>
        <dbReference type="PROSITE" id="PS51711"/>
    </source>
</evidence>
<dbReference type="RefSeq" id="WP_226384380.1">
    <property type="nucleotide sequence ID" value="NZ_JADCKA010000001.1"/>
</dbReference>
<dbReference type="Pfam" id="PF17910">
    <property type="entry name" value="FeoB_Cyto"/>
    <property type="match status" value="1"/>
</dbReference>
<keyword evidence="12 15" id="KW-0472">Membrane</keyword>
<evidence type="ECO:0000313" key="18">
    <source>
        <dbReference type="EMBL" id="MBE5034709.1"/>
    </source>
</evidence>
<feature type="transmembrane region" description="Helical" evidence="15">
    <location>
        <begin position="735"/>
        <end position="755"/>
    </location>
</feature>
<feature type="transmembrane region" description="Helical" evidence="15">
    <location>
        <begin position="475"/>
        <end position="499"/>
    </location>
</feature>
<evidence type="ECO:0000256" key="15">
    <source>
        <dbReference type="RuleBase" id="RU362098"/>
    </source>
</evidence>
<gene>
    <name evidence="18" type="primary">feoB</name>
    <name evidence="18" type="ORF">INF20_00195</name>
</gene>
<evidence type="ECO:0000256" key="2">
    <source>
        <dbReference type="ARBA" id="ARBA00004651"/>
    </source>
</evidence>
<dbReference type="CDD" id="cd01879">
    <property type="entry name" value="FeoB"/>
    <property type="match status" value="1"/>
</dbReference>
<reference evidence="18 19" key="1">
    <citation type="submission" date="2020-10" db="EMBL/GenBank/DDBJ databases">
        <title>ChiBAC.</title>
        <authorList>
            <person name="Zenner C."/>
            <person name="Hitch T.C.A."/>
            <person name="Clavel T."/>
        </authorList>
    </citation>
    <scope>NUCLEOTIDE SEQUENCE [LARGE SCALE GENOMIC DNA]</scope>
    <source>
        <strain evidence="18 19">DSM 108706</strain>
    </source>
</reference>
<dbReference type="InterPro" id="IPR003373">
    <property type="entry name" value="Fe2_transport_prot-B"/>
</dbReference>
<dbReference type="PROSITE" id="PS51711">
    <property type="entry name" value="G_FEOB"/>
    <property type="match status" value="1"/>
</dbReference>
<evidence type="ECO:0000256" key="4">
    <source>
        <dbReference type="ARBA" id="ARBA00022475"/>
    </source>
</evidence>
<dbReference type="PANTHER" id="PTHR43185:SF1">
    <property type="entry name" value="FE(2+) TRANSPORTER FEOB"/>
    <property type="match status" value="1"/>
</dbReference>
<dbReference type="Pfam" id="PF07670">
    <property type="entry name" value="Gate"/>
    <property type="match status" value="2"/>
</dbReference>
<keyword evidence="9 15" id="KW-0408">Iron</keyword>
<organism evidence="18 19">
    <name type="scientific">Gallibacter intestinalis</name>
    <dbReference type="NCBI Taxonomy" id="2779356"/>
    <lineage>
        <taxon>Bacteria</taxon>
        <taxon>Bacillati</taxon>
        <taxon>Bacillota</taxon>
        <taxon>Clostridia</taxon>
        <taxon>Eubacteriales</taxon>
        <taxon>Eubacteriaceae</taxon>
        <taxon>Gallibacter</taxon>
    </lineage>
</organism>
<dbReference type="InterPro" id="IPR038157">
    <property type="entry name" value="FeoA_core_dom"/>
</dbReference>
<dbReference type="Gene3D" id="2.30.30.90">
    <property type="match status" value="1"/>
</dbReference>
<feature type="domain" description="FeoB-type G" evidence="17">
    <location>
        <begin position="126"/>
        <end position="287"/>
    </location>
</feature>
<feature type="transmembrane region" description="Helical" evidence="15">
    <location>
        <begin position="519"/>
        <end position="542"/>
    </location>
</feature>
<keyword evidence="5 15" id="KW-0410">Iron transport</keyword>
<feature type="compositionally biased region" description="Basic and acidic residues" evidence="16">
    <location>
        <begin position="91"/>
        <end position="105"/>
    </location>
</feature>
<dbReference type="EMBL" id="JADCKA010000001">
    <property type="protein sequence ID" value="MBE5034709.1"/>
    <property type="molecule type" value="Genomic_DNA"/>
</dbReference>
<feature type="transmembrane region" description="Helical" evidence="15">
    <location>
        <begin position="643"/>
        <end position="662"/>
    </location>
</feature>
<dbReference type="InterPro" id="IPR030389">
    <property type="entry name" value="G_FEOB_dom"/>
</dbReference>
<feature type="transmembrane region" description="Helical" evidence="15">
    <location>
        <begin position="585"/>
        <end position="604"/>
    </location>
</feature>
<feature type="transmembrane region" description="Helical" evidence="15">
    <location>
        <begin position="677"/>
        <end position="695"/>
    </location>
</feature>
<dbReference type="SMART" id="SM00899">
    <property type="entry name" value="FeoA"/>
    <property type="match status" value="1"/>
</dbReference>
<dbReference type="Pfam" id="PF02421">
    <property type="entry name" value="FeoB_N"/>
    <property type="match status" value="1"/>
</dbReference>
<keyword evidence="8 15" id="KW-1133">Transmembrane helix</keyword>
<feature type="region of interest" description="Disordered" evidence="16">
    <location>
        <begin position="74"/>
        <end position="111"/>
    </location>
</feature>
<evidence type="ECO:0000256" key="3">
    <source>
        <dbReference type="ARBA" id="ARBA00022448"/>
    </source>
</evidence>
<dbReference type="InterPro" id="IPR027417">
    <property type="entry name" value="P-loop_NTPase"/>
</dbReference>
<evidence type="ECO:0000256" key="11">
    <source>
        <dbReference type="ARBA" id="ARBA00023134"/>
    </source>
</evidence>
<evidence type="ECO:0000256" key="14">
    <source>
        <dbReference type="NCBIfam" id="TIGR00437"/>
    </source>
</evidence>
<keyword evidence="11 15" id="KW-0342">GTP-binding</keyword>
<feature type="transmembrane region" description="Helical" evidence="15">
    <location>
        <begin position="416"/>
        <end position="439"/>
    </location>
</feature>
<evidence type="ECO:0000256" key="8">
    <source>
        <dbReference type="ARBA" id="ARBA00022989"/>
    </source>
</evidence>
<dbReference type="InterPro" id="IPR050860">
    <property type="entry name" value="FeoB_GTPase"/>
</dbReference>
<comment type="subcellular location">
    <subcellularLocation>
        <location evidence="2 15">Cell membrane</location>
        <topology evidence="2 15">Multi-pass membrane protein</topology>
    </subcellularLocation>
</comment>
<evidence type="ECO:0000256" key="7">
    <source>
        <dbReference type="ARBA" id="ARBA00022741"/>
    </source>
</evidence>
<dbReference type="Proteomes" id="UP001516588">
    <property type="component" value="Unassembled WGS sequence"/>
</dbReference>
<sequence>MVLKDLEIGQSAVITSVGGDGPLRQHFLDMGLIPGAMVTLVKYAPMGDPMEVRVHGYELTLRLAEAESIEIAKPSHKDSAAVEDITGSNEKSTDKSGHIHREHPGLGEGGRYHVTAGENPLPEGSNITFALAGNQNCGKTTLFNQLTGSNQHVGNFPGVTVDRKSGSIKGHPETEITDLPGIYSMSPYSREEIVTRQFIIDEKPDCIINIVDATNIERNLYLSMQLMELDIPVVLALNMMDELRGNGGSIHINEMEEALGIPVVPISAVRNEGVEELVRHAIHIAKYNEKPGRTDFCGQDDNGGAVHRCLHGIMHLIEDHAQAAGLPLRFASTKVIEGDQQIIDALSLSQNEKDMIEHIICQMEEERGLDRAAAIADMRFSFIEALVEKTVVKPRESKEHIRSRKIDKILTGKYTAIPSFIVIMGVIFWLTFNVIGAWLQELLDTGIGYLTEATDAALTGWGANDAIHSLIIDGIFSGVGSVLSFLPVIVTLFFFLSLLEDTGYMARIAFVMDKLLRKLGLSGRSIVPMLLGFGCSVPSIMASRTLPSERDRKMTVILIPFMSCSAKLPIYGFLTNAFFPDYAGLIMVGLYFLGIIVGIITALISKSSVFKGEAVPFVMELPNYRLPAAKNVGHLLWDKAKDFLQRAFTIIFVATIVIWFLQNFDLHLNMVTDSQNSILAAVAGIIAPLFIPLGLGDWRISTALITGFMAKESVVSTMTVLFGDSAGLTQVLSPVAAASLLVFCLLYTPCVAAIASIKRELGGKWAFGIVIGQCLIAWICAFIVHSIGMLI</sequence>
<comment type="function">
    <text evidence="1 15">Probable transporter of a GTP-driven Fe(2+) uptake system.</text>
</comment>
<evidence type="ECO:0000256" key="6">
    <source>
        <dbReference type="ARBA" id="ARBA00022692"/>
    </source>
</evidence>
<keyword evidence="10" id="KW-0406">Ion transport</keyword>
<dbReference type="PANTHER" id="PTHR43185">
    <property type="entry name" value="FERROUS IRON TRANSPORT PROTEIN B"/>
    <property type="match status" value="1"/>
</dbReference>
<dbReference type="SUPFAM" id="SSF52540">
    <property type="entry name" value="P-loop containing nucleoside triphosphate hydrolases"/>
    <property type="match status" value="1"/>
</dbReference>
<evidence type="ECO:0000256" key="10">
    <source>
        <dbReference type="ARBA" id="ARBA00023065"/>
    </source>
</evidence>
<accession>A0ABR9QV09</accession>
<feature type="transmembrane region" description="Helical" evidence="15">
    <location>
        <begin position="767"/>
        <end position="788"/>
    </location>
</feature>
<evidence type="ECO:0000256" key="13">
    <source>
        <dbReference type="ARBA" id="ARBA00031200"/>
    </source>
</evidence>
<feature type="transmembrane region" description="Helical" evidence="15">
    <location>
        <begin position="702"/>
        <end position="723"/>
    </location>
</feature>
<evidence type="ECO:0000256" key="16">
    <source>
        <dbReference type="SAM" id="MobiDB-lite"/>
    </source>
</evidence>
<evidence type="ECO:0000256" key="9">
    <source>
        <dbReference type="ARBA" id="ARBA00023004"/>
    </source>
</evidence>
<comment type="caution">
    <text evidence="18">The sequence shown here is derived from an EMBL/GenBank/DDBJ whole genome shotgun (WGS) entry which is preliminary data.</text>
</comment>